<dbReference type="CDD" id="cd06558">
    <property type="entry name" value="crotonase-like"/>
    <property type="match status" value="1"/>
</dbReference>
<keyword evidence="2" id="KW-1185">Reference proteome</keyword>
<organism evidence="1 2">
    <name type="scientific">Datura stramonium</name>
    <name type="common">Jimsonweed</name>
    <name type="synonym">Common thornapple</name>
    <dbReference type="NCBI Taxonomy" id="4076"/>
    <lineage>
        <taxon>Eukaryota</taxon>
        <taxon>Viridiplantae</taxon>
        <taxon>Streptophyta</taxon>
        <taxon>Embryophyta</taxon>
        <taxon>Tracheophyta</taxon>
        <taxon>Spermatophyta</taxon>
        <taxon>Magnoliopsida</taxon>
        <taxon>eudicotyledons</taxon>
        <taxon>Gunneridae</taxon>
        <taxon>Pentapetalae</taxon>
        <taxon>asterids</taxon>
        <taxon>lamiids</taxon>
        <taxon>Solanales</taxon>
        <taxon>Solanaceae</taxon>
        <taxon>Solanoideae</taxon>
        <taxon>Datureae</taxon>
        <taxon>Datura</taxon>
    </lineage>
</organism>
<evidence type="ECO:0000313" key="1">
    <source>
        <dbReference type="EMBL" id="MCE3215872.1"/>
    </source>
</evidence>
<dbReference type="Proteomes" id="UP000823775">
    <property type="component" value="Unassembled WGS sequence"/>
</dbReference>
<dbReference type="InterPro" id="IPR001753">
    <property type="entry name" value="Enoyl-CoA_hydra/iso"/>
</dbReference>
<dbReference type="Pfam" id="PF00378">
    <property type="entry name" value="ECH_1"/>
    <property type="match status" value="1"/>
</dbReference>
<dbReference type="EMBL" id="JACEIK010011788">
    <property type="protein sequence ID" value="MCE3215872.1"/>
    <property type="molecule type" value="Genomic_DNA"/>
</dbReference>
<accession>A0ABS8WX26</accession>
<gene>
    <name evidence="1" type="ORF">HAX54_003904</name>
</gene>
<comment type="caution">
    <text evidence="1">The sequence shown here is derived from an EMBL/GenBank/DDBJ whole genome shotgun (WGS) entry which is preliminary data.</text>
</comment>
<name>A0ABS8WX26_DATST</name>
<dbReference type="InterPro" id="IPR029045">
    <property type="entry name" value="ClpP/crotonase-like_dom_sf"/>
</dbReference>
<dbReference type="SUPFAM" id="SSF52096">
    <property type="entry name" value="ClpP/crotonase"/>
    <property type="match status" value="1"/>
</dbReference>
<evidence type="ECO:0000313" key="2">
    <source>
        <dbReference type="Proteomes" id="UP000823775"/>
    </source>
</evidence>
<reference evidence="1 2" key="1">
    <citation type="journal article" date="2021" name="BMC Genomics">
        <title>Datura genome reveals duplications of psychoactive alkaloid biosynthetic genes and high mutation rate following tissue culture.</title>
        <authorList>
            <person name="Rajewski A."/>
            <person name="Carter-House D."/>
            <person name="Stajich J."/>
            <person name="Litt A."/>
        </authorList>
    </citation>
    <scope>NUCLEOTIDE SEQUENCE [LARGE SCALE GENOMIC DNA]</scope>
    <source>
        <strain evidence="1">AR-01</strain>
    </source>
</reference>
<sequence>MCTLEKTGNIFYLTLTGDDEHRLNPTLIASIRSSLAQVKSQAGKGSVLITKADGKYFSNGFDLKYAQAGGSPQAAKDRLMNMVDFFKPVVADFTCLPIPTIAAVTGHAAAAGLLLAMSHDYITMRSDKGVLYMSELDIGMTLPDYFTALIRSKVGSADARRNLVLKTAKIRAEEAVRMGLVDSAHPTAEETVDAAVRLAEELGKKRWNANVGTETPKILKRIKDEYGSIHLPCDALNRCIYRMTTCAFIVNLQFDINKVACSV</sequence>
<dbReference type="Gene3D" id="3.90.226.10">
    <property type="entry name" value="2-enoyl-CoA Hydratase, Chain A, domain 1"/>
    <property type="match status" value="1"/>
</dbReference>
<protein>
    <submittedName>
        <fullName evidence="1">Uncharacterized protein</fullName>
    </submittedName>
</protein>
<dbReference type="PANTHER" id="PTHR11941:SF75">
    <property type="entry name" value="ENOYL-COA HYDRATASE_ISOMERASE FAMILY PROTEIN"/>
    <property type="match status" value="1"/>
</dbReference>
<dbReference type="PANTHER" id="PTHR11941">
    <property type="entry name" value="ENOYL-COA HYDRATASE-RELATED"/>
    <property type="match status" value="1"/>
</dbReference>
<proteinExistence type="predicted"/>